<protein>
    <submittedName>
        <fullName evidence="2">Uncharacterized protein</fullName>
    </submittedName>
</protein>
<gene>
    <name evidence="2" type="ORF">CCMP2556_LOCUS40071</name>
</gene>
<feature type="signal peptide" evidence="1">
    <location>
        <begin position="1"/>
        <end position="32"/>
    </location>
</feature>
<dbReference type="SUPFAM" id="SSF50814">
    <property type="entry name" value="Lipocalins"/>
    <property type="match status" value="1"/>
</dbReference>
<feature type="chain" id="PRO_5047082484" evidence="1">
    <location>
        <begin position="33"/>
        <end position="297"/>
    </location>
</feature>
<reference evidence="2 3" key="1">
    <citation type="submission" date="2024-02" db="EMBL/GenBank/DDBJ databases">
        <authorList>
            <person name="Chen Y."/>
            <person name="Shah S."/>
            <person name="Dougan E. K."/>
            <person name="Thang M."/>
            <person name="Chan C."/>
        </authorList>
    </citation>
    <scope>NUCLEOTIDE SEQUENCE [LARGE SCALE GENOMIC DNA]</scope>
</reference>
<evidence type="ECO:0000313" key="2">
    <source>
        <dbReference type="EMBL" id="CAK9081994.1"/>
    </source>
</evidence>
<accession>A0ABP0Q494</accession>
<dbReference type="Gene3D" id="2.40.128.20">
    <property type="match status" value="1"/>
</dbReference>
<proteinExistence type="predicted"/>
<dbReference type="Proteomes" id="UP001642484">
    <property type="component" value="Unassembled WGS sequence"/>
</dbReference>
<dbReference type="PROSITE" id="PS51257">
    <property type="entry name" value="PROKAR_LIPOPROTEIN"/>
    <property type="match status" value="1"/>
</dbReference>
<organism evidence="2 3">
    <name type="scientific">Durusdinium trenchii</name>
    <dbReference type="NCBI Taxonomy" id="1381693"/>
    <lineage>
        <taxon>Eukaryota</taxon>
        <taxon>Sar</taxon>
        <taxon>Alveolata</taxon>
        <taxon>Dinophyceae</taxon>
        <taxon>Suessiales</taxon>
        <taxon>Symbiodiniaceae</taxon>
        <taxon>Durusdinium</taxon>
    </lineage>
</organism>
<evidence type="ECO:0000313" key="3">
    <source>
        <dbReference type="Proteomes" id="UP001642484"/>
    </source>
</evidence>
<comment type="caution">
    <text evidence="2">The sequence shown here is derived from an EMBL/GenBank/DDBJ whole genome shotgun (WGS) entry which is preliminary data.</text>
</comment>
<keyword evidence="1" id="KW-0732">Signal</keyword>
<keyword evidence="3" id="KW-1185">Reference proteome</keyword>
<name>A0ABP0Q494_9DINO</name>
<sequence>MQKLGSPRNVHLTSLTALLLLACLSTRFLTNAKTDFVVFQLQPHSGREYPPARSSATSTLLHSSGEHSFKHGHYASRVVIAGSAVLSSLLVGLARGQSLRKRDSVRCHAGFEGSGLTGKWGCYKTEGDIDAYWKATGLPWLARKGLQLMDWGAGKNQNIREFLQEGDSIRMEYSFDGPGLGGLGFTETYTVGNGIQEITRMGGAKILVDPSWESDKVLRVQNMNPAKQTKGWAKTLLSGGQDEDSQQQMVAGEKEDAPLGDVIDVHRFYLEDDSLVLEADSSQSGGPVVKWFLKRLI</sequence>
<evidence type="ECO:0000256" key="1">
    <source>
        <dbReference type="SAM" id="SignalP"/>
    </source>
</evidence>
<dbReference type="EMBL" id="CAXAMN010023906">
    <property type="protein sequence ID" value="CAK9081994.1"/>
    <property type="molecule type" value="Genomic_DNA"/>
</dbReference>
<dbReference type="InterPro" id="IPR012674">
    <property type="entry name" value="Calycin"/>
</dbReference>